<protein>
    <submittedName>
        <fullName evidence="2">Multidrug resistance protein MdtB</fullName>
    </submittedName>
</protein>
<dbReference type="Gene3D" id="3.30.70.1440">
    <property type="entry name" value="Multidrug efflux transporter AcrB pore domain"/>
    <property type="match status" value="1"/>
</dbReference>
<dbReference type="SUPFAM" id="SSF82693">
    <property type="entry name" value="Multidrug efflux transporter AcrB pore domain, PN1, PN2, PC1 and PC2 subdomains"/>
    <property type="match status" value="3"/>
</dbReference>
<dbReference type="Gene3D" id="1.20.1640.10">
    <property type="entry name" value="Multidrug efflux transporter AcrB transmembrane domain"/>
    <property type="match status" value="2"/>
</dbReference>
<feature type="transmembrane region" description="Helical" evidence="1">
    <location>
        <begin position="860"/>
        <end position="879"/>
    </location>
</feature>
<dbReference type="InterPro" id="IPR001036">
    <property type="entry name" value="Acrflvin-R"/>
</dbReference>
<dbReference type="SUPFAM" id="SSF82866">
    <property type="entry name" value="Multidrug efflux transporter AcrB transmembrane domain"/>
    <property type="match status" value="2"/>
</dbReference>
<dbReference type="InterPro" id="IPR027463">
    <property type="entry name" value="AcrB_DN_DC_subdom"/>
</dbReference>
<dbReference type="PANTHER" id="PTHR32063:SF0">
    <property type="entry name" value="SWARMING MOTILITY PROTEIN SWRC"/>
    <property type="match status" value="1"/>
</dbReference>
<feature type="transmembrane region" description="Helical" evidence="1">
    <location>
        <begin position="387"/>
        <end position="409"/>
    </location>
</feature>
<organism evidence="2">
    <name type="scientific">bioreactor metagenome</name>
    <dbReference type="NCBI Taxonomy" id="1076179"/>
    <lineage>
        <taxon>unclassified sequences</taxon>
        <taxon>metagenomes</taxon>
        <taxon>ecological metagenomes</taxon>
    </lineage>
</organism>
<sequence length="1025" mass="112760">MIRQFIHRPVFTTMLILVLVVFGIRAYPSLGVDLYPEIDLPLVSVTVTYTGAAPEEMETLVVKPIENRVSQVSGIKTMSSTIREGYSQTVLEFNLGTDAKAMASEVREKVASVRGKLPDDIDEPIIQRVDLSAQSVVSFTLASDSRSRGEIVRLIENVIKNRLQQVEGVSEVTYYGAGDRELKVWVDAEKLSAYKIPFQTVYNAVDNANTNTPGGSVEEKGMKLTVRTLGKFKSVDDMKNIVVSNNNGRVVKISDVARVDDDWEEEISYARANKIPNVMINVQKQSGSNTVEVIDGVMAAMKELKETQLPADIKVDTLRDTSKYIRDNVADVWSAILFGGFLALLITYLFLQNFRATLIGGLAIPTSVIATFVLMKQMHFTLNNMSLMGISLAVGMLIDDAIVLIENIFRHMEMGKKPIQAAQDATEELSLAILATSLSLLAVFVPIGSMGEVVGQFFAQFGLTVAFAVAFSTFSAYSLTPMLSAYWLKKPLEVGGKTNPRNKYLQKCLDVFERGFQSFRSSYAEVMHFAIKNPKKIISVSILTLAINFALTPFLGIEFQPTYDSGEFSISTTAPTGISVTQMREYMEPIEDIIMQEEGVRLVGMRIGGTRVPANQSTTDVKLVPASERTHSMQEIMDDLRIKFKNITNVKIAVVSGQGAGRGDKRPVQIGLRGSDLKTLEQYANEIADKIRQIPGATDVDLSTYEAEPEVIVRVNQEKASRVGLNPTSIGYVVKMAYQGVKTTNNFTYADDDFAIRVELEKDQQKGIEEIKNLLISSADGQFVRLGDIASVTLESGPTRIDREDRQRQIAVYANVVGISAGELIDKIKSDVLPTVNLPEGYYTKFIGSADMMNSSFKEIAKALFLAIIIIYMVLAAEFESFSQPIVIMVSLPFALVGAIIGLLATGLTVNMMSLIGFTMLLGLVTKTAILLIDYTNQARTRGLNIRDALLEACSLRLRPIMMTTLSTILGMLPIALGIGEGAELRQSMGVVLVGGLISSTILTLIVVPLVYMVFEEWKEKHQNV</sequence>
<feature type="transmembrane region" description="Helical" evidence="1">
    <location>
        <begin position="457"/>
        <end position="480"/>
    </location>
</feature>
<dbReference type="Gene3D" id="3.30.70.1320">
    <property type="entry name" value="Multidrug efflux transporter AcrB pore domain like"/>
    <property type="match status" value="1"/>
</dbReference>
<accession>A0A644V2K1</accession>
<feature type="transmembrane region" description="Helical" evidence="1">
    <location>
        <begin position="429"/>
        <end position="451"/>
    </location>
</feature>
<dbReference type="EMBL" id="VSSQ01000205">
    <property type="protein sequence ID" value="MPL85401.1"/>
    <property type="molecule type" value="Genomic_DNA"/>
</dbReference>
<dbReference type="GO" id="GO:0005886">
    <property type="term" value="C:plasma membrane"/>
    <property type="evidence" value="ECO:0007669"/>
    <property type="project" value="TreeGrafter"/>
</dbReference>
<dbReference type="Gene3D" id="3.30.70.1430">
    <property type="entry name" value="Multidrug efflux transporter AcrB pore domain"/>
    <property type="match status" value="2"/>
</dbReference>
<feature type="transmembrane region" description="Helical" evidence="1">
    <location>
        <begin position="956"/>
        <end position="979"/>
    </location>
</feature>
<dbReference type="AlphaFoldDB" id="A0A644V2K1"/>
<feature type="transmembrane region" description="Helical" evidence="1">
    <location>
        <begin position="358"/>
        <end position="375"/>
    </location>
</feature>
<dbReference type="Pfam" id="PF00873">
    <property type="entry name" value="ACR_tran"/>
    <property type="match status" value="1"/>
</dbReference>
<proteinExistence type="predicted"/>
<keyword evidence="1" id="KW-0472">Membrane</keyword>
<name>A0A644V2K1_9ZZZZ</name>
<dbReference type="GO" id="GO:0042910">
    <property type="term" value="F:xenobiotic transmembrane transporter activity"/>
    <property type="evidence" value="ECO:0007669"/>
    <property type="project" value="TreeGrafter"/>
</dbReference>
<feature type="transmembrane region" description="Helical" evidence="1">
    <location>
        <begin position="332"/>
        <end position="351"/>
    </location>
</feature>
<gene>
    <name evidence="2" type="primary">mdtB_5</name>
    <name evidence="2" type="ORF">SDC9_31369</name>
</gene>
<feature type="transmembrane region" description="Helical" evidence="1">
    <location>
        <begin position="991"/>
        <end position="1015"/>
    </location>
</feature>
<evidence type="ECO:0000256" key="1">
    <source>
        <dbReference type="SAM" id="Phobius"/>
    </source>
</evidence>
<evidence type="ECO:0000313" key="2">
    <source>
        <dbReference type="EMBL" id="MPL85401.1"/>
    </source>
</evidence>
<dbReference type="PRINTS" id="PR00702">
    <property type="entry name" value="ACRIFLAVINRP"/>
</dbReference>
<feature type="transmembrane region" description="Helical" evidence="1">
    <location>
        <begin position="537"/>
        <end position="557"/>
    </location>
</feature>
<dbReference type="PANTHER" id="PTHR32063">
    <property type="match status" value="1"/>
</dbReference>
<feature type="transmembrane region" description="Helical" evidence="1">
    <location>
        <begin position="912"/>
        <end position="935"/>
    </location>
</feature>
<feature type="transmembrane region" description="Helical" evidence="1">
    <location>
        <begin position="886"/>
        <end position="906"/>
    </location>
</feature>
<reference evidence="2" key="1">
    <citation type="submission" date="2019-08" db="EMBL/GenBank/DDBJ databases">
        <authorList>
            <person name="Kucharzyk K."/>
            <person name="Murdoch R.W."/>
            <person name="Higgins S."/>
            <person name="Loffler F."/>
        </authorList>
    </citation>
    <scope>NUCLEOTIDE SEQUENCE</scope>
</reference>
<comment type="caution">
    <text evidence="2">The sequence shown here is derived from an EMBL/GenBank/DDBJ whole genome shotgun (WGS) entry which is preliminary data.</text>
</comment>
<keyword evidence="1" id="KW-1133">Transmembrane helix</keyword>
<keyword evidence="1" id="KW-0812">Transmembrane</keyword>
<dbReference type="SUPFAM" id="SSF82714">
    <property type="entry name" value="Multidrug efflux transporter AcrB TolC docking domain, DN and DC subdomains"/>
    <property type="match status" value="2"/>
</dbReference>
<dbReference type="Gene3D" id="3.30.2090.10">
    <property type="entry name" value="Multidrug efflux transporter AcrB TolC docking domain, DN and DC subdomains"/>
    <property type="match status" value="2"/>
</dbReference>